<dbReference type="GO" id="GO:0009247">
    <property type="term" value="P:glycolipid biosynthetic process"/>
    <property type="evidence" value="ECO:0007669"/>
    <property type="project" value="TreeGrafter"/>
</dbReference>
<keyword evidence="5" id="KW-1185">Reference proteome</keyword>
<dbReference type="AlphaFoldDB" id="A0A075B519"/>
<dbReference type="EMBL" id="ML005492">
    <property type="protein sequence ID" value="RKP18329.1"/>
    <property type="molecule type" value="Genomic_DNA"/>
</dbReference>
<dbReference type="InterPro" id="IPR051276">
    <property type="entry name" value="Saccharopine_DH-like_oxidrdct"/>
</dbReference>
<feature type="domain" description="Saccharopine dehydrogenase NADP binding" evidence="2">
    <location>
        <begin position="9"/>
        <end position="133"/>
    </location>
</feature>
<dbReference type="HOGENOM" id="CLU_031002_1_0_1"/>
<evidence type="ECO:0000313" key="4">
    <source>
        <dbReference type="EMBL" id="RKP18329.1"/>
    </source>
</evidence>
<dbReference type="PANTHER" id="PTHR12286">
    <property type="entry name" value="SACCHAROPINE DEHYDROGENASE-LIKE OXIDOREDUCTASE"/>
    <property type="match status" value="1"/>
</dbReference>
<dbReference type="InterPro" id="IPR005097">
    <property type="entry name" value="Sacchrp_dh_NADP-bd"/>
</dbReference>
<dbReference type="PANTHER" id="PTHR12286:SF5">
    <property type="entry name" value="SACCHAROPINE DEHYDROGENASE-LIKE OXIDOREDUCTASE"/>
    <property type="match status" value="1"/>
</dbReference>
<gene>
    <name evidence="3" type="ORF">O9G_002129</name>
    <name evidence="4" type="ORF">ROZALSC1DRAFT_29965</name>
</gene>
<dbReference type="OMA" id="KRPVQMH"/>
<dbReference type="GO" id="GO:0005811">
    <property type="term" value="C:lipid droplet"/>
    <property type="evidence" value="ECO:0007669"/>
    <property type="project" value="TreeGrafter"/>
</dbReference>
<dbReference type="Proteomes" id="UP000281549">
    <property type="component" value="Unassembled WGS sequence"/>
</dbReference>
<evidence type="ECO:0000313" key="5">
    <source>
        <dbReference type="Proteomes" id="UP000030755"/>
    </source>
</evidence>
<protein>
    <submittedName>
        <fullName evidence="3">Saccharopine dehydrogenase / Homospermidine synthase domain-containing protein</fullName>
    </submittedName>
</protein>
<evidence type="ECO:0000313" key="6">
    <source>
        <dbReference type="Proteomes" id="UP000281549"/>
    </source>
</evidence>
<dbReference type="InterPro" id="IPR036291">
    <property type="entry name" value="NAD(P)-bd_dom_sf"/>
</dbReference>
<proteinExistence type="inferred from homology"/>
<dbReference type="OrthoDB" id="10268090at2759"/>
<accession>A0A075B519</accession>
<dbReference type="GO" id="GO:0005739">
    <property type="term" value="C:mitochondrion"/>
    <property type="evidence" value="ECO:0007669"/>
    <property type="project" value="TreeGrafter"/>
</dbReference>
<evidence type="ECO:0000313" key="3">
    <source>
        <dbReference type="EMBL" id="EPZ36846.1"/>
    </source>
</evidence>
<evidence type="ECO:0000256" key="1">
    <source>
        <dbReference type="ARBA" id="ARBA00038048"/>
    </source>
</evidence>
<dbReference type="GO" id="GO:0005886">
    <property type="term" value="C:plasma membrane"/>
    <property type="evidence" value="ECO:0007669"/>
    <property type="project" value="TreeGrafter"/>
</dbReference>
<comment type="similarity">
    <text evidence="1">Belongs to the saccharopine dehydrogenase family.</text>
</comment>
<reference evidence="3 5" key="1">
    <citation type="journal article" date="2013" name="Curr. Biol.">
        <title>Shared signatures of parasitism and phylogenomics unite Cryptomycota and microsporidia.</title>
        <authorList>
            <person name="James T.Y."/>
            <person name="Pelin A."/>
            <person name="Bonen L."/>
            <person name="Ahrendt S."/>
            <person name="Sain D."/>
            <person name="Corradi N."/>
            <person name="Stajich J.E."/>
        </authorList>
    </citation>
    <scope>NUCLEOTIDE SEQUENCE [LARGE SCALE GENOMIC DNA]</scope>
    <source>
        <strain evidence="3">CSF55</strain>
        <strain evidence="3">CSF55</strain>
    </source>
</reference>
<dbReference type="Proteomes" id="UP000030755">
    <property type="component" value="Unassembled WGS sequence"/>
</dbReference>
<evidence type="ECO:0000259" key="2">
    <source>
        <dbReference type="Pfam" id="PF03435"/>
    </source>
</evidence>
<dbReference type="SUPFAM" id="SSF51735">
    <property type="entry name" value="NAD(P)-binding Rossmann-fold domains"/>
    <property type="match status" value="1"/>
</dbReference>
<organism evidence="3 5">
    <name type="scientific">Rozella allomycis (strain CSF55)</name>
    <dbReference type="NCBI Taxonomy" id="988480"/>
    <lineage>
        <taxon>Eukaryota</taxon>
        <taxon>Fungi</taxon>
        <taxon>Fungi incertae sedis</taxon>
        <taxon>Cryptomycota</taxon>
        <taxon>Cryptomycota incertae sedis</taxon>
        <taxon>Rozella</taxon>
    </lineage>
</organism>
<sequence>MERERKFDIVIFGASGFTGRYVIEYALKHIDSTIKIAVAGRSIQKLQSILIADVSDSASLNSMAKSTKVVINLTGPYRTLGEPVIKACIENFTDYVDITGEPEVNVELYWKKFMEKMHFKYNNQAKENGVICVQACGFDSVPADITTLKMQRKLNELIPDVDIEYIESYLSLHSDLKITAHYTTWESAVLGFSNYKSFSSWRKKKGLNSDIVKKTSNYKPIQGWRWHNMLNCYVNLFPGADASVVKRSQTFLADKGFIRYVPYGAYFTTESWWSKLKFEIFGLLFLYPSFFSFGAFSHEGPSKEQVDHTFFTMISLASVILTNYLCTEPGYVSTSMIIIQSAICILKDKQKIMAHNKNKGGIFTPSAAFYGTSFLEALEKCFDFSNVSEIN</sequence>
<dbReference type="EMBL" id="KE560428">
    <property type="protein sequence ID" value="EPZ36846.1"/>
    <property type="molecule type" value="Genomic_DNA"/>
</dbReference>
<name>A0A075B519_ROZAC</name>
<reference evidence="4" key="3">
    <citation type="submission" date="2018-08" db="EMBL/GenBank/DDBJ databases">
        <title>Leveraging single-cell genomics to expand the Fungal Tree of Life.</title>
        <authorList>
            <consortium name="DOE Joint Genome Institute"/>
            <person name="Ahrendt S.R."/>
            <person name="Quandt C.A."/>
            <person name="Ciobanu D."/>
            <person name="Clum A."/>
            <person name="Salamov A."/>
            <person name="Andreopoulos B."/>
            <person name="Cheng J.-F."/>
            <person name="Woyke T."/>
            <person name="Pelin A."/>
            <person name="Henrissat B."/>
            <person name="Reynolds N."/>
            <person name="Benny G.L."/>
            <person name="Smith M.E."/>
            <person name="James T.Y."/>
            <person name="Grigoriev I.V."/>
        </authorList>
    </citation>
    <scope>NUCLEOTIDE SEQUENCE</scope>
    <source>
        <strain evidence="4">CSF55</strain>
    </source>
</reference>
<reference evidence="6" key="2">
    <citation type="journal article" date="2018" name="Nat. Microbiol.">
        <title>Leveraging single-cell genomics to expand the fungal tree of life.</title>
        <authorList>
            <person name="Ahrendt S.R."/>
            <person name="Quandt C.A."/>
            <person name="Ciobanu D."/>
            <person name="Clum A."/>
            <person name="Salamov A."/>
            <person name="Andreopoulos B."/>
            <person name="Cheng J.F."/>
            <person name="Woyke T."/>
            <person name="Pelin A."/>
            <person name="Henrissat B."/>
            <person name="Reynolds N.K."/>
            <person name="Benny G.L."/>
            <person name="Smith M.E."/>
            <person name="James T.Y."/>
            <person name="Grigoriev I.V."/>
        </authorList>
    </citation>
    <scope>NUCLEOTIDE SEQUENCE [LARGE SCALE GENOMIC DNA]</scope>
    <source>
        <strain evidence="6">CSF55</strain>
    </source>
</reference>
<dbReference type="Pfam" id="PF03435">
    <property type="entry name" value="Sacchrp_dh_NADP"/>
    <property type="match status" value="1"/>
</dbReference>
<dbReference type="Gene3D" id="3.40.50.720">
    <property type="entry name" value="NAD(P)-binding Rossmann-like Domain"/>
    <property type="match status" value="1"/>
</dbReference>